<keyword evidence="10" id="KW-1185">Reference proteome</keyword>
<evidence type="ECO:0000256" key="3">
    <source>
        <dbReference type="ARBA" id="ARBA00022771"/>
    </source>
</evidence>
<dbReference type="Pfam" id="PF13913">
    <property type="entry name" value="zf-C2HC_2"/>
    <property type="match status" value="2"/>
</dbReference>
<feature type="compositionally biased region" description="Pro residues" evidence="7">
    <location>
        <begin position="329"/>
        <end position="340"/>
    </location>
</feature>
<feature type="domain" description="C2HC/C3H-type" evidence="8">
    <location>
        <begin position="381"/>
        <end position="410"/>
    </location>
</feature>
<evidence type="ECO:0000259" key="8">
    <source>
        <dbReference type="PROSITE" id="PS52027"/>
    </source>
</evidence>
<accession>A0ABQ7PZ05</accession>
<dbReference type="Proteomes" id="UP000823941">
    <property type="component" value="Chromosome 25"/>
</dbReference>
<reference evidence="9 10" key="1">
    <citation type="submission" date="2021-06" db="EMBL/GenBank/DDBJ databases">
        <title>A haploid diamondback moth (Plutella xylostella L.) genome assembly resolves 31 chromosomes and identifies a diamide resistance mutation.</title>
        <authorList>
            <person name="Ward C.M."/>
            <person name="Perry K.D."/>
            <person name="Baker G."/>
            <person name="Powis K."/>
            <person name="Heckel D.G."/>
            <person name="Baxter S.W."/>
        </authorList>
    </citation>
    <scope>NUCLEOTIDE SEQUENCE [LARGE SCALE GENOMIC DNA]</scope>
    <source>
        <strain evidence="9 10">LV</strain>
        <tissue evidence="9">Single pupa</tissue>
    </source>
</reference>
<feature type="region of interest" description="Disordered" evidence="7">
    <location>
        <begin position="432"/>
        <end position="453"/>
    </location>
</feature>
<dbReference type="PROSITE" id="PS52027">
    <property type="entry name" value="ZF_C2HC_C3H"/>
    <property type="match status" value="2"/>
</dbReference>
<evidence type="ECO:0000256" key="1">
    <source>
        <dbReference type="ARBA" id="ARBA00010843"/>
    </source>
</evidence>
<feature type="compositionally biased region" description="Polar residues" evidence="7">
    <location>
        <begin position="100"/>
        <end position="119"/>
    </location>
</feature>
<keyword evidence="3 6" id="KW-0863">Zinc-finger</keyword>
<proteinExistence type="inferred from homology"/>
<sequence length="530" mass="58548">MEKSGGSKLLQMKAQYQQKQLAEREQKIASLYEAQQARALDRVRHSPGSTGTAGSHGSNGTSGSNGATSPAAYVPHGKVRQMFEERRTKGIDKSYPLQPIHNTRQPLANGHSKSSTGTSVRPEKKRPGVVSRKPVNVNHKSENRLVNGSGDVNHNHEADLHTHKHNNNNNNNNNSHVKQKPQPARSLAQTELRTLQQLDSLDALVSERALIEDETFPEALEPVTPRSVDEPRRPPRSCGCKDSISKWVSLYRDISRQLCLLISPKLAHVELRTLQQLDSLDALVSERALIEDETFPEALEPVTPRSVDEPRRPPRRSPSVKTSPGRASPAPPATPAPVAPPRRGNSNVTNNSRPARTMQQPASTVTAVARKQKMQSPPTGEGDACAVCGRRFAPERRAKHEAICKKTSTKKRKPFDALKHRLAGTEAEPFISRVRKQSSRPAASSKPLNSTWRQKHEEFINAIRSAKQAQAHVAAGGKLADLPPPPPSENPDYVQCPHCQRRFNQAAADRHIPKCKSYQFNKPKPGAKRR</sequence>
<name>A0ABQ7PZ05_PLUXY</name>
<evidence type="ECO:0000256" key="5">
    <source>
        <dbReference type="ARBA" id="ARBA00023054"/>
    </source>
</evidence>
<comment type="similarity">
    <text evidence="1">Belongs to the ZC2HC1 family.</text>
</comment>
<organism evidence="9 10">
    <name type="scientific">Plutella xylostella</name>
    <name type="common">Diamondback moth</name>
    <name type="synonym">Plutella maculipennis</name>
    <dbReference type="NCBI Taxonomy" id="51655"/>
    <lineage>
        <taxon>Eukaryota</taxon>
        <taxon>Metazoa</taxon>
        <taxon>Ecdysozoa</taxon>
        <taxon>Arthropoda</taxon>
        <taxon>Hexapoda</taxon>
        <taxon>Insecta</taxon>
        <taxon>Pterygota</taxon>
        <taxon>Neoptera</taxon>
        <taxon>Endopterygota</taxon>
        <taxon>Lepidoptera</taxon>
        <taxon>Glossata</taxon>
        <taxon>Ditrysia</taxon>
        <taxon>Yponomeutoidea</taxon>
        <taxon>Plutellidae</taxon>
        <taxon>Plutella</taxon>
    </lineage>
</organism>
<comment type="caution">
    <text evidence="9">The sequence shown here is derived from an EMBL/GenBank/DDBJ whole genome shotgun (WGS) entry which is preliminary data.</text>
</comment>
<dbReference type="InterPro" id="IPR026104">
    <property type="entry name" value="ZNF_C2HC_dom_1C"/>
</dbReference>
<feature type="compositionally biased region" description="Polar residues" evidence="7">
    <location>
        <begin position="439"/>
        <end position="452"/>
    </location>
</feature>
<feature type="domain" description="C2HC/C3H-type" evidence="8">
    <location>
        <begin position="492"/>
        <end position="521"/>
    </location>
</feature>
<keyword evidence="2" id="KW-0479">Metal-binding</keyword>
<feature type="region of interest" description="Disordered" evidence="7">
    <location>
        <begin position="89"/>
        <end position="187"/>
    </location>
</feature>
<dbReference type="Gene3D" id="3.30.160.60">
    <property type="entry name" value="Classic Zinc Finger"/>
    <property type="match status" value="2"/>
</dbReference>
<evidence type="ECO:0000256" key="6">
    <source>
        <dbReference type="PROSITE-ProRule" id="PRU01371"/>
    </source>
</evidence>
<feature type="compositionally biased region" description="Low complexity" evidence="7">
    <location>
        <begin position="317"/>
        <end position="328"/>
    </location>
</feature>
<evidence type="ECO:0000256" key="4">
    <source>
        <dbReference type="ARBA" id="ARBA00022833"/>
    </source>
</evidence>
<feature type="compositionally biased region" description="Polar residues" evidence="7">
    <location>
        <begin position="345"/>
        <end position="364"/>
    </location>
</feature>
<feature type="region of interest" description="Disordered" evidence="7">
    <location>
        <begin position="1"/>
        <end position="24"/>
    </location>
</feature>
<evidence type="ECO:0000256" key="2">
    <source>
        <dbReference type="ARBA" id="ARBA00022723"/>
    </source>
</evidence>
<keyword evidence="4" id="KW-0862">Zinc</keyword>
<gene>
    <name evidence="9" type="ORF">JYU34_019007</name>
</gene>
<evidence type="ECO:0000256" key="7">
    <source>
        <dbReference type="SAM" id="MobiDB-lite"/>
    </source>
</evidence>
<feature type="region of interest" description="Disordered" evidence="7">
    <location>
        <begin position="471"/>
        <end position="495"/>
    </location>
</feature>
<evidence type="ECO:0000313" key="9">
    <source>
        <dbReference type="EMBL" id="KAG7298202.1"/>
    </source>
</evidence>
<feature type="region of interest" description="Disordered" evidence="7">
    <location>
        <begin position="295"/>
        <end position="364"/>
    </location>
</feature>
<feature type="region of interest" description="Disordered" evidence="7">
    <location>
        <begin position="39"/>
        <end position="75"/>
    </location>
</feature>
<dbReference type="PANTHER" id="PTHR14649:SF1">
    <property type="entry name" value="ZINC FINGER C2HC DOMAIN-CONTAINING PROTEIN 1C"/>
    <property type="match status" value="1"/>
</dbReference>
<dbReference type="EMBL" id="JAHIBW010000025">
    <property type="protein sequence ID" value="KAG7298202.1"/>
    <property type="molecule type" value="Genomic_DNA"/>
</dbReference>
<dbReference type="PANTHER" id="PTHR14649">
    <property type="entry name" value="ZINC FINGER C2HC DOMAIN-CONTAINING PROTEIN 1C"/>
    <property type="match status" value="1"/>
</dbReference>
<dbReference type="InterPro" id="IPR049899">
    <property type="entry name" value="Znf_C2HC_C3H"/>
</dbReference>
<evidence type="ECO:0000313" key="10">
    <source>
        <dbReference type="Proteomes" id="UP000823941"/>
    </source>
</evidence>
<keyword evidence="5" id="KW-0175">Coiled coil</keyword>
<protein>
    <recommendedName>
        <fullName evidence="8">C2HC/C3H-type domain-containing protein</fullName>
    </recommendedName>
</protein>
<feature type="compositionally biased region" description="Low complexity" evidence="7">
    <location>
        <begin position="46"/>
        <end position="72"/>
    </location>
</feature>